<gene>
    <name evidence="1" type="ORF">ERS132441_01954</name>
</gene>
<dbReference type="AlphaFoldDB" id="A0A0Z8MU79"/>
<dbReference type="EMBL" id="FIIC01000035">
    <property type="protein sequence ID" value="CYW15293.1"/>
    <property type="molecule type" value="Genomic_DNA"/>
</dbReference>
<reference evidence="1 2" key="1">
    <citation type="submission" date="2016-02" db="EMBL/GenBank/DDBJ databases">
        <authorList>
            <consortium name="Pathogen Informatics"/>
        </authorList>
    </citation>
    <scope>NUCLEOTIDE SEQUENCE [LARGE SCALE GENOMIC DNA]</scope>
    <source>
        <strain evidence="1 2">LSS79</strain>
    </source>
</reference>
<evidence type="ECO:0008006" key="3">
    <source>
        <dbReference type="Google" id="ProtNLM"/>
    </source>
</evidence>
<dbReference type="Proteomes" id="UP000075193">
    <property type="component" value="Unassembled WGS sequence"/>
</dbReference>
<organism evidence="1 2">
    <name type="scientific">Streptococcus suis</name>
    <dbReference type="NCBI Taxonomy" id="1307"/>
    <lineage>
        <taxon>Bacteria</taxon>
        <taxon>Bacillati</taxon>
        <taxon>Bacillota</taxon>
        <taxon>Bacilli</taxon>
        <taxon>Lactobacillales</taxon>
        <taxon>Streptococcaceae</taxon>
        <taxon>Streptococcus</taxon>
    </lineage>
</organism>
<accession>A0A0Z8MU79</accession>
<name>A0A0Z8MU79_STRSU</name>
<evidence type="ECO:0000313" key="2">
    <source>
        <dbReference type="Proteomes" id="UP000075193"/>
    </source>
</evidence>
<sequence>MASKQLEALLERANKSDEELDYITDYLASLNNEAIETTLAGKFEAVSRFIWEIQGYLQEKLKEKIQNEQETDL</sequence>
<dbReference type="RefSeq" id="WP_044679260.1">
    <property type="nucleotide sequence ID" value="NZ_CEDF01000101.1"/>
</dbReference>
<proteinExistence type="predicted"/>
<evidence type="ECO:0000313" key="1">
    <source>
        <dbReference type="EMBL" id="CYW15293.1"/>
    </source>
</evidence>
<protein>
    <recommendedName>
        <fullName evidence="3">Phage protein</fullName>
    </recommendedName>
</protein>